<comment type="caution">
    <text evidence="2">The sequence shown here is derived from an EMBL/GenBank/DDBJ whole genome shotgun (WGS) entry which is preliminary data.</text>
</comment>
<evidence type="ECO:0000313" key="2">
    <source>
        <dbReference type="EMBL" id="RSH89906.1"/>
    </source>
</evidence>
<protein>
    <recommendedName>
        <fullName evidence="1">HNH nuclease domain-containing protein</fullName>
    </recommendedName>
</protein>
<evidence type="ECO:0000259" key="1">
    <source>
        <dbReference type="Pfam" id="PF13391"/>
    </source>
</evidence>
<accession>A0A427YFN6</accession>
<dbReference type="EMBL" id="RSCD01000012">
    <property type="protein sequence ID" value="RSH89906.1"/>
    <property type="molecule type" value="Genomic_DNA"/>
</dbReference>
<gene>
    <name evidence="2" type="ORF">EHS25_001892</name>
</gene>
<dbReference type="InterPro" id="IPR003615">
    <property type="entry name" value="HNH_nuc"/>
</dbReference>
<feature type="domain" description="HNH nuclease" evidence="1">
    <location>
        <begin position="178"/>
        <end position="238"/>
    </location>
</feature>
<name>A0A427YFN6_9TREE</name>
<dbReference type="AlphaFoldDB" id="A0A427YFN6"/>
<reference evidence="2 3" key="1">
    <citation type="submission" date="2018-11" db="EMBL/GenBank/DDBJ databases">
        <title>Genome sequence of Saitozyma podzolica DSM 27192.</title>
        <authorList>
            <person name="Aliyu H."/>
            <person name="Gorte O."/>
            <person name="Ochsenreither K."/>
        </authorList>
    </citation>
    <scope>NUCLEOTIDE SEQUENCE [LARGE SCALE GENOMIC DNA]</scope>
    <source>
        <strain evidence="2 3">DSM 27192</strain>
    </source>
</reference>
<dbReference type="Pfam" id="PF13391">
    <property type="entry name" value="HNH_2"/>
    <property type="match status" value="1"/>
</dbReference>
<dbReference type="STRING" id="1890683.A0A427YFN6"/>
<proteinExistence type="predicted"/>
<dbReference type="OrthoDB" id="2569251at2759"/>
<sequence>MVLCGSPVKSSAGLNLGLAQLAPSSGLPPAVRRHMSNVQYELAASSWGVGDTIDIVSVQNTLIASFPLEFVQRGGDNSWRYVLGVLEQLVDIVPGYASIIRDQSGADVDLEEAPWSGEFVFAQNGIFAEVAFSRGPEYFSRFRPPNPQGSVSTRSDSSRSSANQSRFRLFLIARDGQCLISGESFTQCTAAHIVPASRPDVYELLSGRRRGIDMFSPAAGLLLRSDLHHTFDRQEWSLYHKVGDFTARTYCILGPRGPTEFEGLIRLSIPFTTSSPF</sequence>
<dbReference type="Proteomes" id="UP000279259">
    <property type="component" value="Unassembled WGS sequence"/>
</dbReference>
<organism evidence="2 3">
    <name type="scientific">Saitozyma podzolica</name>
    <dbReference type="NCBI Taxonomy" id="1890683"/>
    <lineage>
        <taxon>Eukaryota</taxon>
        <taxon>Fungi</taxon>
        <taxon>Dikarya</taxon>
        <taxon>Basidiomycota</taxon>
        <taxon>Agaricomycotina</taxon>
        <taxon>Tremellomycetes</taxon>
        <taxon>Tremellales</taxon>
        <taxon>Trimorphomycetaceae</taxon>
        <taxon>Saitozyma</taxon>
    </lineage>
</organism>
<evidence type="ECO:0000313" key="3">
    <source>
        <dbReference type="Proteomes" id="UP000279259"/>
    </source>
</evidence>
<keyword evidence="3" id="KW-1185">Reference proteome</keyword>